<evidence type="ECO:0000313" key="2">
    <source>
        <dbReference type="Proteomes" id="UP000003460"/>
    </source>
</evidence>
<name>C9LF48_9BACT</name>
<sequence>MAHIWGLAYLCRAFEVPHLWGYDVCEPLRPNKNKQNNNLIKNLCGYTIHPSDGRL</sequence>
<protein>
    <submittedName>
        <fullName evidence="1">Uncharacterized protein</fullName>
    </submittedName>
</protein>
<comment type="caution">
    <text evidence="1">The sequence shown here is derived from an EMBL/GenBank/DDBJ whole genome shotgun (WGS) entry which is preliminary data.</text>
</comment>
<dbReference type="STRING" id="626522.GCWU000325_00830"/>
<proteinExistence type="predicted"/>
<dbReference type="Proteomes" id="UP000003460">
    <property type="component" value="Unassembled WGS sequence"/>
</dbReference>
<organism evidence="1 2">
    <name type="scientific">Alloprevotella tannerae ATCC 51259</name>
    <dbReference type="NCBI Taxonomy" id="626522"/>
    <lineage>
        <taxon>Bacteria</taxon>
        <taxon>Pseudomonadati</taxon>
        <taxon>Bacteroidota</taxon>
        <taxon>Bacteroidia</taxon>
        <taxon>Bacteroidales</taxon>
        <taxon>Prevotellaceae</taxon>
        <taxon>Alloprevotella</taxon>
    </lineage>
</organism>
<accession>C9LF48</accession>
<dbReference type="AlphaFoldDB" id="C9LF48"/>
<dbReference type="HOGENOM" id="CLU_3028595_0_0_10"/>
<dbReference type="EMBL" id="ACIJ02000016">
    <property type="protein sequence ID" value="EEX72367.1"/>
    <property type="molecule type" value="Genomic_DNA"/>
</dbReference>
<keyword evidence="2" id="KW-1185">Reference proteome</keyword>
<evidence type="ECO:0000313" key="1">
    <source>
        <dbReference type="EMBL" id="EEX72367.1"/>
    </source>
</evidence>
<gene>
    <name evidence="1" type="ORF">GCWU000325_00830</name>
</gene>
<reference evidence="1" key="1">
    <citation type="submission" date="2009-09" db="EMBL/GenBank/DDBJ databases">
        <authorList>
            <person name="Weinstock G."/>
            <person name="Sodergren E."/>
            <person name="Clifton S."/>
            <person name="Fulton L."/>
            <person name="Fulton B."/>
            <person name="Courtney L."/>
            <person name="Fronick C."/>
            <person name="Harrison M."/>
            <person name="Strong C."/>
            <person name="Farmer C."/>
            <person name="Delahaunty K."/>
            <person name="Markovic C."/>
            <person name="Hall O."/>
            <person name="Minx P."/>
            <person name="Tomlinson C."/>
            <person name="Mitreva M."/>
            <person name="Nelson J."/>
            <person name="Hou S."/>
            <person name="Wollam A."/>
            <person name="Pepin K.H."/>
            <person name="Johnson M."/>
            <person name="Bhonagiri V."/>
            <person name="Nash W.E."/>
            <person name="Warren W."/>
            <person name="Chinwalla A."/>
            <person name="Mardis E.R."/>
            <person name="Wilson R.K."/>
        </authorList>
    </citation>
    <scope>NUCLEOTIDE SEQUENCE [LARGE SCALE GENOMIC DNA]</scope>
    <source>
        <strain evidence="1">ATCC 51259</strain>
    </source>
</reference>